<protein>
    <submittedName>
        <fullName evidence="1">Uncharacterized protein</fullName>
    </submittedName>
</protein>
<reference evidence="1 2" key="1">
    <citation type="submission" date="2018-06" db="EMBL/GenBank/DDBJ databases">
        <authorList>
            <consortium name="Pathogen Informatics"/>
            <person name="Doyle S."/>
        </authorList>
    </citation>
    <scope>NUCLEOTIDE SEQUENCE [LARGE SCALE GENOMIC DNA]</scope>
    <source>
        <strain evidence="1 2">NCTC10975</strain>
    </source>
</reference>
<dbReference type="Proteomes" id="UP000251485">
    <property type="component" value="Unassembled WGS sequence"/>
</dbReference>
<dbReference type="AlphaFoldDB" id="A0A2X2CBJ9"/>
<organism evidence="1 2">
    <name type="scientific">Proteus mirabilis</name>
    <dbReference type="NCBI Taxonomy" id="584"/>
    <lineage>
        <taxon>Bacteria</taxon>
        <taxon>Pseudomonadati</taxon>
        <taxon>Pseudomonadota</taxon>
        <taxon>Gammaproteobacteria</taxon>
        <taxon>Enterobacterales</taxon>
        <taxon>Morganellaceae</taxon>
        <taxon>Proteus</taxon>
    </lineage>
</organism>
<accession>A0A2X2CBJ9</accession>
<proteinExistence type="predicted"/>
<evidence type="ECO:0000313" key="1">
    <source>
        <dbReference type="EMBL" id="SPZ04838.1"/>
    </source>
</evidence>
<gene>
    <name evidence="1" type="ORF">NCTC10975_05420</name>
</gene>
<evidence type="ECO:0000313" key="2">
    <source>
        <dbReference type="Proteomes" id="UP000251485"/>
    </source>
</evidence>
<name>A0A2X2CBJ9_PROMI</name>
<sequence>MTAKKSKKIQRNILSTILDLSLNSKIHLKELFLRFYSTLIFIFYDYFLYFFYKFIQFASKKAEKK</sequence>
<dbReference type="EMBL" id="UAUE01000048">
    <property type="protein sequence ID" value="SPZ04838.1"/>
    <property type="molecule type" value="Genomic_DNA"/>
</dbReference>